<organism evidence="9 10">
    <name type="scientific">Mycena pura</name>
    <dbReference type="NCBI Taxonomy" id="153505"/>
    <lineage>
        <taxon>Eukaryota</taxon>
        <taxon>Fungi</taxon>
        <taxon>Dikarya</taxon>
        <taxon>Basidiomycota</taxon>
        <taxon>Agaricomycotina</taxon>
        <taxon>Agaricomycetes</taxon>
        <taxon>Agaricomycetidae</taxon>
        <taxon>Agaricales</taxon>
        <taxon>Marasmiineae</taxon>
        <taxon>Mycenaceae</taxon>
        <taxon>Mycena</taxon>
    </lineage>
</organism>
<dbReference type="Proteomes" id="UP001219525">
    <property type="component" value="Unassembled WGS sequence"/>
</dbReference>
<accession>A0AAD6VLL2</accession>
<feature type="active site" evidence="6">
    <location>
        <position position="281"/>
    </location>
</feature>
<gene>
    <name evidence="9" type="ORF">GGX14DRAFT_605423</name>
</gene>
<dbReference type="EC" id="1.2.1.3" evidence="5"/>
<name>A0AAD6VLL2_9AGAR</name>
<dbReference type="PANTHER" id="PTHR43521:SF1">
    <property type="entry name" value="ALPHA-AMINOADIPIC SEMIALDEHYDE DEHYDROGENASE"/>
    <property type="match status" value="1"/>
</dbReference>
<evidence type="ECO:0000256" key="4">
    <source>
        <dbReference type="ARBA" id="ARBA00023027"/>
    </source>
</evidence>
<comment type="subunit">
    <text evidence="2">Homotetramer.</text>
</comment>
<dbReference type="Gene3D" id="3.40.605.10">
    <property type="entry name" value="Aldehyde Dehydrogenase, Chain A, domain 1"/>
    <property type="match status" value="1"/>
</dbReference>
<keyword evidence="10" id="KW-1185">Reference proteome</keyword>
<evidence type="ECO:0000256" key="1">
    <source>
        <dbReference type="ARBA" id="ARBA00009986"/>
    </source>
</evidence>
<dbReference type="AlphaFoldDB" id="A0AAD6VLL2"/>
<comment type="caution">
    <text evidence="9">The sequence shown here is derived from an EMBL/GenBank/DDBJ whole genome shotgun (WGS) entry which is preliminary data.</text>
</comment>
<evidence type="ECO:0000256" key="2">
    <source>
        <dbReference type="ARBA" id="ARBA00011881"/>
    </source>
</evidence>
<proteinExistence type="inferred from homology"/>
<dbReference type="InterPro" id="IPR044638">
    <property type="entry name" value="ALDH7A1-like"/>
</dbReference>
<dbReference type="Gene3D" id="3.40.309.10">
    <property type="entry name" value="Aldehyde Dehydrogenase, Chain A, domain 2"/>
    <property type="match status" value="1"/>
</dbReference>
<dbReference type="InterPro" id="IPR016161">
    <property type="entry name" value="Ald_DH/histidinol_DH"/>
</dbReference>
<evidence type="ECO:0000256" key="5">
    <source>
        <dbReference type="ARBA" id="ARBA00024226"/>
    </source>
</evidence>
<keyword evidence="4" id="KW-0520">NAD</keyword>
<keyword evidence="3 7" id="KW-0560">Oxidoreductase</keyword>
<comment type="similarity">
    <text evidence="1 7">Belongs to the aldehyde dehydrogenase family.</text>
</comment>
<dbReference type="SUPFAM" id="SSF53720">
    <property type="entry name" value="ALDH-like"/>
    <property type="match status" value="1"/>
</dbReference>
<dbReference type="PANTHER" id="PTHR43521">
    <property type="entry name" value="ALPHA-AMINOADIPIC SEMIALDEHYDE DEHYDROGENASE"/>
    <property type="match status" value="1"/>
</dbReference>
<sequence length="534" mass="56779">MFVARHIFRPALFSSRALSSRAANIMSALDIPLSTDVCGVYDGEWKGAGPVVESVCPTTGEVLARVKTASPAELHAALAKAREAYAFFRNVPAPRRGEILRQIREALAAKRTELGALISLEMGKIKTEGIGEVQEFVDICDYAVGLSRMMNGRVVASERPGHSILEVPNPLGVHLALLFIKHFLLVSRNLALSLAAGNATIWKPSPTTSLCSIAVTTIIARVLEQNRIPGAVAGLVTGDQHAGAAIVESSDVELISFTGSERTGRIVGKTVQMRFGKVILELGGNNTAIVMPDADLAMAVPSIFFGAIGTAGQRCTSTRRLYLHRKIADEFLDRLQKVYSALKPGDPLDNATLLGPVHSAAAVGIYEKAVQHLRDTDAQILAGGARYTAADLSGGLNGYFVQPTLAVPKSINPSDALWQTECFAPILNCAVFEDLQEAIRWNNAVPQGLSSSLWTRDVRNVGTWIGPSGSDTGIVNVNVGTSGAEIGAAFGGNKSTGWGRESGGDAWKQYVRWSACTINFSDAAPLAQGVDFSV</sequence>
<evidence type="ECO:0000256" key="6">
    <source>
        <dbReference type="PROSITE-ProRule" id="PRU10007"/>
    </source>
</evidence>
<dbReference type="PROSITE" id="PS00687">
    <property type="entry name" value="ALDEHYDE_DEHYDR_GLU"/>
    <property type="match status" value="1"/>
</dbReference>
<reference evidence="9" key="1">
    <citation type="submission" date="2023-03" db="EMBL/GenBank/DDBJ databases">
        <title>Massive genome expansion in bonnet fungi (Mycena s.s.) driven by repeated elements and novel gene families across ecological guilds.</title>
        <authorList>
            <consortium name="Lawrence Berkeley National Laboratory"/>
            <person name="Harder C.B."/>
            <person name="Miyauchi S."/>
            <person name="Viragh M."/>
            <person name="Kuo A."/>
            <person name="Thoen E."/>
            <person name="Andreopoulos B."/>
            <person name="Lu D."/>
            <person name="Skrede I."/>
            <person name="Drula E."/>
            <person name="Henrissat B."/>
            <person name="Morin E."/>
            <person name="Kohler A."/>
            <person name="Barry K."/>
            <person name="LaButti K."/>
            <person name="Morin E."/>
            <person name="Salamov A."/>
            <person name="Lipzen A."/>
            <person name="Mereny Z."/>
            <person name="Hegedus B."/>
            <person name="Baldrian P."/>
            <person name="Stursova M."/>
            <person name="Weitz H."/>
            <person name="Taylor A."/>
            <person name="Grigoriev I.V."/>
            <person name="Nagy L.G."/>
            <person name="Martin F."/>
            <person name="Kauserud H."/>
        </authorList>
    </citation>
    <scope>NUCLEOTIDE SEQUENCE</scope>
    <source>
        <strain evidence="9">9144</strain>
    </source>
</reference>
<evidence type="ECO:0000256" key="3">
    <source>
        <dbReference type="ARBA" id="ARBA00023002"/>
    </source>
</evidence>
<evidence type="ECO:0000313" key="10">
    <source>
        <dbReference type="Proteomes" id="UP001219525"/>
    </source>
</evidence>
<dbReference type="Pfam" id="PF00171">
    <property type="entry name" value="Aldedh"/>
    <property type="match status" value="1"/>
</dbReference>
<evidence type="ECO:0000259" key="8">
    <source>
        <dbReference type="Pfam" id="PF00171"/>
    </source>
</evidence>
<dbReference type="InterPro" id="IPR016163">
    <property type="entry name" value="Ald_DH_C"/>
</dbReference>
<evidence type="ECO:0000256" key="7">
    <source>
        <dbReference type="RuleBase" id="RU003345"/>
    </source>
</evidence>
<dbReference type="EMBL" id="JARJCW010000015">
    <property type="protein sequence ID" value="KAJ7216602.1"/>
    <property type="molecule type" value="Genomic_DNA"/>
</dbReference>
<dbReference type="InterPro" id="IPR016162">
    <property type="entry name" value="Ald_DH_N"/>
</dbReference>
<protein>
    <recommendedName>
        <fullName evidence="5">aldehyde dehydrogenase (NAD(+))</fullName>
        <ecNumber evidence="5">1.2.1.3</ecNumber>
    </recommendedName>
</protein>
<dbReference type="InterPro" id="IPR015590">
    <property type="entry name" value="Aldehyde_DH_dom"/>
</dbReference>
<feature type="domain" description="Aldehyde dehydrogenase" evidence="8">
    <location>
        <begin position="51"/>
        <end position="513"/>
    </location>
</feature>
<dbReference type="GO" id="GO:0004029">
    <property type="term" value="F:aldehyde dehydrogenase (NAD+) activity"/>
    <property type="evidence" value="ECO:0007669"/>
    <property type="project" value="UniProtKB-EC"/>
</dbReference>
<evidence type="ECO:0000313" key="9">
    <source>
        <dbReference type="EMBL" id="KAJ7216602.1"/>
    </source>
</evidence>
<dbReference type="InterPro" id="IPR029510">
    <property type="entry name" value="Ald_DH_CS_GLU"/>
</dbReference>